<organism evidence="2 3">
    <name type="scientific">Nocardia sputorum</name>
    <dbReference type="NCBI Taxonomy" id="2984338"/>
    <lineage>
        <taxon>Bacteria</taxon>
        <taxon>Bacillati</taxon>
        <taxon>Actinomycetota</taxon>
        <taxon>Actinomycetes</taxon>
        <taxon>Mycobacteriales</taxon>
        <taxon>Nocardiaceae</taxon>
        <taxon>Nocardia</taxon>
    </lineage>
</organism>
<reference evidence="2 3" key="1">
    <citation type="submission" date="2022-11" db="EMBL/GenBank/DDBJ databases">
        <title>Genome Sequencing of Nocardia sp. ON39_IFM12276 and assembly.</title>
        <authorList>
            <person name="Shimojima M."/>
            <person name="Toyokawa M."/>
            <person name="Uesaka K."/>
        </authorList>
    </citation>
    <scope>NUCLEOTIDE SEQUENCE [LARGE SCALE GENOMIC DNA]</scope>
    <source>
        <strain evidence="2 3">IFM 12276</strain>
    </source>
</reference>
<feature type="transmembrane region" description="Helical" evidence="1">
    <location>
        <begin position="82"/>
        <end position="101"/>
    </location>
</feature>
<name>A0ABM8CSU8_9NOCA</name>
<evidence type="ECO:0008006" key="4">
    <source>
        <dbReference type="Google" id="ProtNLM"/>
    </source>
</evidence>
<keyword evidence="1" id="KW-0812">Transmembrane</keyword>
<feature type="transmembrane region" description="Helical" evidence="1">
    <location>
        <begin position="17"/>
        <end position="34"/>
    </location>
</feature>
<evidence type="ECO:0000313" key="3">
    <source>
        <dbReference type="Proteomes" id="UP001317870"/>
    </source>
</evidence>
<dbReference type="PANTHER" id="PTHR36974:SF1">
    <property type="entry name" value="DOXX FAMILY MEMBRANE PROTEIN"/>
    <property type="match status" value="1"/>
</dbReference>
<keyword evidence="1" id="KW-1133">Transmembrane helix</keyword>
<dbReference type="Proteomes" id="UP001317870">
    <property type="component" value="Chromosome"/>
</dbReference>
<accession>A0ABM8CSU8</accession>
<proteinExistence type="predicted"/>
<gene>
    <name evidence="2" type="ORF">IFM12276_10610</name>
</gene>
<dbReference type="EMBL" id="AP026978">
    <property type="protein sequence ID" value="BDT98032.1"/>
    <property type="molecule type" value="Genomic_DNA"/>
</dbReference>
<dbReference type="PANTHER" id="PTHR36974">
    <property type="entry name" value="MEMBRANE PROTEIN-RELATED"/>
    <property type="match status" value="1"/>
</dbReference>
<keyword evidence="3" id="KW-1185">Reference proteome</keyword>
<evidence type="ECO:0000313" key="2">
    <source>
        <dbReference type="EMBL" id="BDT98032.1"/>
    </source>
</evidence>
<sequence>MAENTLTSVPDGARRPALALAALLFGAGVLHFVWPKPFDSIVPRFLPGKARDYTYASGVAEIGVAAALAIPRTRSFGGRIAALLFIAVFPANVQFTADMLASEKAPRLLKAGSALRLPLQIPLITQALAVSRRARRS</sequence>
<evidence type="ECO:0000256" key="1">
    <source>
        <dbReference type="SAM" id="Phobius"/>
    </source>
</evidence>
<keyword evidence="1" id="KW-0472">Membrane</keyword>
<protein>
    <recommendedName>
        <fullName evidence="4">DoxX family membrane protein</fullName>
    </recommendedName>
</protein>
<dbReference type="RefSeq" id="WP_281878005.1">
    <property type="nucleotide sequence ID" value="NZ_AP026976.1"/>
</dbReference>